<dbReference type="GO" id="GO:0005886">
    <property type="term" value="C:plasma membrane"/>
    <property type="evidence" value="ECO:0007669"/>
    <property type="project" value="TreeGrafter"/>
</dbReference>
<evidence type="ECO:0000256" key="5">
    <source>
        <dbReference type="ARBA" id="ARBA00023136"/>
    </source>
</evidence>
<gene>
    <name evidence="10" type="ORF">CYCCA115_LOCUS24391</name>
</gene>
<dbReference type="Pfam" id="PF00094">
    <property type="entry name" value="VWD"/>
    <property type="match status" value="1"/>
</dbReference>
<proteinExistence type="predicted"/>
<evidence type="ECO:0000259" key="9">
    <source>
        <dbReference type="PROSITE" id="PS51233"/>
    </source>
</evidence>
<reference evidence="10" key="1">
    <citation type="submission" date="2023-08" db="EMBL/GenBank/DDBJ databases">
        <authorList>
            <person name="Audoor S."/>
            <person name="Bilcke G."/>
        </authorList>
    </citation>
    <scope>NUCLEOTIDE SEQUENCE</scope>
</reference>
<feature type="signal peptide" evidence="7">
    <location>
        <begin position="1"/>
        <end position="21"/>
    </location>
</feature>
<feature type="domain" description="VWFD" evidence="9">
    <location>
        <begin position="247"/>
        <end position="454"/>
    </location>
</feature>
<feature type="domain" description="WSC" evidence="8">
    <location>
        <begin position="143"/>
        <end position="230"/>
    </location>
</feature>
<evidence type="ECO:0000259" key="8">
    <source>
        <dbReference type="PROSITE" id="PS51212"/>
    </source>
</evidence>
<dbReference type="AlphaFoldDB" id="A0AAD2GDQ7"/>
<evidence type="ECO:0000313" key="10">
    <source>
        <dbReference type="EMBL" id="CAJ1970372.1"/>
    </source>
</evidence>
<dbReference type="Pfam" id="PF01822">
    <property type="entry name" value="WSC"/>
    <property type="match status" value="2"/>
</dbReference>
<feature type="chain" id="PRO_5041955829" description="WSC domain-containing protein" evidence="7">
    <location>
        <begin position="22"/>
        <end position="836"/>
    </location>
</feature>
<dbReference type="EMBL" id="CAKOGP040002502">
    <property type="protein sequence ID" value="CAJ1970372.1"/>
    <property type="molecule type" value="Genomic_DNA"/>
</dbReference>
<dbReference type="PROSITE" id="PS51212">
    <property type="entry name" value="WSC"/>
    <property type="match status" value="2"/>
</dbReference>
<evidence type="ECO:0000256" key="1">
    <source>
        <dbReference type="ARBA" id="ARBA00004167"/>
    </source>
</evidence>
<comment type="subcellular location">
    <subcellularLocation>
        <location evidence="1">Membrane</location>
        <topology evidence="1">Single-pass membrane protein</topology>
    </subcellularLocation>
</comment>
<dbReference type="PANTHER" id="PTHR24269:SF16">
    <property type="entry name" value="PROTEIN SLG1"/>
    <property type="match status" value="1"/>
</dbReference>
<dbReference type="PANTHER" id="PTHR24269">
    <property type="entry name" value="KREMEN PROTEIN"/>
    <property type="match status" value="1"/>
</dbReference>
<sequence length="836" mass="92928">MRFHLSSFSLFTLATCYLTTAISSDKVIEQSNRQLLRQQYKGCFRDNRARRAMDYFHQRSGSMTVGDCVYACRELGHAFAGLEFSSECYCGNTYDSIGMANNCDMTCDSGEEECGGSLALSVYATNQEIYGDDYTSSPTATPPDSYKGCWNDALDRAMEYEHKSFQGFLTLPKCIDACTEYGAKFAGLEVGRQCFCGNEYEKHGPADNCNRKCDGLACGGDWSLSVYETGISDGSMRQARGQGTSQCIATGWGDPHVVTFDGLLYDVHVLSEVTMLKSKNTDFQIQARLEAVPGQKGDPAVTTGVVVREADATLPTIQVSLAQSSNSEQAVTFLDDCHVQLFVNGRDRDITTGSGRDDAIVIVRNRLVKVEYPSTNLVLDIEIRSWSNTCHLSIDYILMDCRPDDDLIGILGSPDGNRTNDWMNEHGEPVEIPKGVDEHFFKPAYEYALEHWCIAREEDSYFTYESGKEFSDYENCGKDYNPTLENIINDAKQDENNENVKICGDDIGCLIEGEILGTEAAKVYLEEPAIVSLPPPTRMPTNGPTIAVQPSSIPTLVPVPSAESESISLQEIPKIPPSGSMGDPHFRTWHNEHFEYHGQCDMILAKDPNFADGLGLEVQIRTKLVRFWSYIKAAAIRIGDDILELEGVVTNSGGNIDTKYWINFHHKGELTTVGGFPVTLHAGSHDRRTLTIDLASHFPGQKIVLGTYKEFVKVDFVNASVESFGKSIGILGDFRSGKTMARDGKRELHDFRKLGQEWQALPTEDMLFHNVEQPQFPKKCIEPEDPRGQRRRRLSESTIAEETAEAACASLKDPLDRKDCVYDILATQDMEMVGAY</sequence>
<keyword evidence="4" id="KW-1133">Transmembrane helix</keyword>
<comment type="caution">
    <text evidence="10">The sequence shown here is derived from an EMBL/GenBank/DDBJ whole genome shotgun (WGS) entry which is preliminary data.</text>
</comment>
<evidence type="ECO:0000256" key="7">
    <source>
        <dbReference type="SAM" id="SignalP"/>
    </source>
</evidence>
<keyword evidence="2" id="KW-0812">Transmembrane</keyword>
<evidence type="ECO:0000256" key="2">
    <source>
        <dbReference type="ARBA" id="ARBA00022692"/>
    </source>
</evidence>
<evidence type="ECO:0008006" key="12">
    <source>
        <dbReference type="Google" id="ProtNLM"/>
    </source>
</evidence>
<dbReference type="PROSITE" id="PS51233">
    <property type="entry name" value="VWFD"/>
    <property type="match status" value="1"/>
</dbReference>
<evidence type="ECO:0000256" key="3">
    <source>
        <dbReference type="ARBA" id="ARBA00022729"/>
    </source>
</evidence>
<evidence type="ECO:0000313" key="11">
    <source>
        <dbReference type="Proteomes" id="UP001295423"/>
    </source>
</evidence>
<accession>A0AAD2GDQ7</accession>
<evidence type="ECO:0000256" key="4">
    <source>
        <dbReference type="ARBA" id="ARBA00022989"/>
    </source>
</evidence>
<evidence type="ECO:0000256" key="6">
    <source>
        <dbReference type="ARBA" id="ARBA00023180"/>
    </source>
</evidence>
<keyword evidence="3 7" id="KW-0732">Signal</keyword>
<name>A0AAD2GDQ7_9STRA</name>
<dbReference type="InterPro" id="IPR051836">
    <property type="entry name" value="Kremen_rcpt"/>
</dbReference>
<keyword evidence="11" id="KW-1185">Reference proteome</keyword>
<dbReference type="SMART" id="SM00321">
    <property type="entry name" value="WSC"/>
    <property type="match status" value="2"/>
</dbReference>
<dbReference type="InterPro" id="IPR002889">
    <property type="entry name" value="WSC_carb-bd"/>
</dbReference>
<organism evidence="10 11">
    <name type="scientific">Cylindrotheca closterium</name>
    <dbReference type="NCBI Taxonomy" id="2856"/>
    <lineage>
        <taxon>Eukaryota</taxon>
        <taxon>Sar</taxon>
        <taxon>Stramenopiles</taxon>
        <taxon>Ochrophyta</taxon>
        <taxon>Bacillariophyta</taxon>
        <taxon>Bacillariophyceae</taxon>
        <taxon>Bacillariophycidae</taxon>
        <taxon>Bacillariales</taxon>
        <taxon>Bacillariaceae</taxon>
        <taxon>Cylindrotheca</taxon>
    </lineage>
</organism>
<feature type="domain" description="WSC" evidence="8">
    <location>
        <begin position="37"/>
        <end position="126"/>
    </location>
</feature>
<keyword evidence="6" id="KW-0325">Glycoprotein</keyword>
<keyword evidence="5" id="KW-0472">Membrane</keyword>
<protein>
    <recommendedName>
        <fullName evidence="12">WSC domain-containing protein</fullName>
    </recommendedName>
</protein>
<dbReference type="InterPro" id="IPR001846">
    <property type="entry name" value="VWF_type-D"/>
</dbReference>
<dbReference type="Proteomes" id="UP001295423">
    <property type="component" value="Unassembled WGS sequence"/>
</dbReference>